<evidence type="ECO:0000313" key="3">
    <source>
        <dbReference type="Proteomes" id="UP000041770"/>
    </source>
</evidence>
<evidence type="ECO:0000256" key="1">
    <source>
        <dbReference type="SAM" id="Phobius"/>
    </source>
</evidence>
<keyword evidence="1" id="KW-1133">Transmembrane helix</keyword>
<dbReference type="Proteomes" id="UP000041770">
    <property type="component" value="Unassembled WGS sequence"/>
</dbReference>
<name>A0A655ZRI1_VIBCL</name>
<dbReference type="EMBL" id="CWQY01000011">
    <property type="protein sequence ID" value="CSC66003.1"/>
    <property type="molecule type" value="Genomic_DNA"/>
</dbReference>
<proteinExistence type="predicted"/>
<dbReference type="AlphaFoldDB" id="A0A655ZRI1"/>
<feature type="transmembrane region" description="Helical" evidence="1">
    <location>
        <begin position="12"/>
        <end position="31"/>
    </location>
</feature>
<protein>
    <submittedName>
        <fullName evidence="2">Uncharacterized protein</fullName>
    </submittedName>
</protein>
<organism evidence="2 3">
    <name type="scientific">Vibrio cholerae</name>
    <dbReference type="NCBI Taxonomy" id="666"/>
    <lineage>
        <taxon>Bacteria</taxon>
        <taxon>Pseudomonadati</taxon>
        <taxon>Pseudomonadota</taxon>
        <taxon>Gammaproteobacteria</taxon>
        <taxon>Vibrionales</taxon>
        <taxon>Vibrionaceae</taxon>
        <taxon>Vibrio</taxon>
    </lineage>
</organism>
<evidence type="ECO:0000313" key="2">
    <source>
        <dbReference type="EMBL" id="CSC66003.1"/>
    </source>
</evidence>
<keyword evidence="1" id="KW-0812">Transmembrane</keyword>
<gene>
    <name evidence="2" type="ORF">ERS013200_01925</name>
</gene>
<keyword evidence="1" id="KW-0472">Membrane</keyword>
<accession>A0A655ZRI1</accession>
<sequence length="60" mass="6692">MRPYYSGLTLRIAMAMVFPAALTKCAMYALAKWRLAVLAGKRANPTSCSKMRLPLTAIWD</sequence>
<reference evidence="2 3" key="1">
    <citation type="submission" date="2015-07" db="EMBL/GenBank/DDBJ databases">
        <authorList>
            <consortium name="Pathogen Informatics"/>
        </authorList>
    </citation>
    <scope>NUCLEOTIDE SEQUENCE [LARGE SCALE GENOMIC DNA]</scope>
    <source>
        <strain evidence="2 3">A316</strain>
    </source>
</reference>